<keyword evidence="5" id="KW-1185">Reference proteome</keyword>
<gene>
    <name evidence="4" type="ORF">ACH49W_21210</name>
</gene>
<dbReference type="Proteomes" id="UP001611415">
    <property type="component" value="Unassembled WGS sequence"/>
</dbReference>
<evidence type="ECO:0008006" key="6">
    <source>
        <dbReference type="Google" id="ProtNLM"/>
    </source>
</evidence>
<reference evidence="4 5" key="1">
    <citation type="submission" date="2024-10" db="EMBL/GenBank/DDBJ databases">
        <title>The Natural Products Discovery Center: Release of the First 8490 Sequenced Strains for Exploring Actinobacteria Biosynthetic Diversity.</title>
        <authorList>
            <person name="Kalkreuter E."/>
            <person name="Kautsar S.A."/>
            <person name="Yang D."/>
            <person name="Bader C.D."/>
            <person name="Teijaro C.N."/>
            <person name="Fluegel L."/>
            <person name="Davis C.M."/>
            <person name="Simpson J.R."/>
            <person name="Lauterbach L."/>
            <person name="Steele A.D."/>
            <person name="Gui C."/>
            <person name="Meng S."/>
            <person name="Li G."/>
            <person name="Viehrig K."/>
            <person name="Ye F."/>
            <person name="Su P."/>
            <person name="Kiefer A.F."/>
            <person name="Nichols A."/>
            <person name="Cepeda A.J."/>
            <person name="Yan W."/>
            <person name="Fan B."/>
            <person name="Jiang Y."/>
            <person name="Adhikari A."/>
            <person name="Zheng C.-J."/>
            <person name="Schuster L."/>
            <person name="Cowan T.M."/>
            <person name="Smanski M.J."/>
            <person name="Chevrette M.G."/>
            <person name="De Carvalho L.P.S."/>
            <person name="Shen B."/>
        </authorList>
    </citation>
    <scope>NUCLEOTIDE SEQUENCE [LARGE SCALE GENOMIC DNA]</scope>
    <source>
        <strain evidence="4 5">NPDC019275</strain>
    </source>
</reference>
<feature type="signal peptide" evidence="1">
    <location>
        <begin position="1"/>
        <end position="22"/>
    </location>
</feature>
<evidence type="ECO:0000256" key="1">
    <source>
        <dbReference type="SAM" id="SignalP"/>
    </source>
</evidence>
<dbReference type="InterPro" id="IPR055797">
    <property type="entry name" value="DUF7373"/>
</dbReference>
<evidence type="ECO:0000259" key="3">
    <source>
        <dbReference type="Pfam" id="PF24092"/>
    </source>
</evidence>
<evidence type="ECO:0000313" key="4">
    <source>
        <dbReference type="EMBL" id="MFI2475901.1"/>
    </source>
</evidence>
<dbReference type="Pfam" id="PF24088">
    <property type="entry name" value="DUF7373"/>
    <property type="match status" value="1"/>
</dbReference>
<feature type="domain" description="DUF7373" evidence="2">
    <location>
        <begin position="64"/>
        <end position="247"/>
    </location>
</feature>
<evidence type="ECO:0000259" key="2">
    <source>
        <dbReference type="Pfam" id="PF24088"/>
    </source>
</evidence>
<dbReference type="InterPro" id="IPR056463">
    <property type="entry name" value="DUF7373_C"/>
</dbReference>
<keyword evidence="1" id="KW-0732">Signal</keyword>
<dbReference type="RefSeq" id="WP_357407529.1">
    <property type="nucleotide sequence ID" value="NZ_JBEYCD010000010.1"/>
</dbReference>
<evidence type="ECO:0000313" key="5">
    <source>
        <dbReference type="Proteomes" id="UP001611415"/>
    </source>
</evidence>
<dbReference type="EMBL" id="JBIRYO010000013">
    <property type="protein sequence ID" value="MFI2475901.1"/>
    <property type="molecule type" value="Genomic_DNA"/>
</dbReference>
<feature type="domain" description="DUF7373" evidence="3">
    <location>
        <begin position="254"/>
        <end position="404"/>
    </location>
</feature>
<dbReference type="PROSITE" id="PS51257">
    <property type="entry name" value="PROKAR_LIPOPROTEIN"/>
    <property type="match status" value="1"/>
</dbReference>
<name>A0ABW7X464_9NOCA</name>
<protein>
    <recommendedName>
        <fullName evidence="6">DUF1795 domain-containing protein</fullName>
    </recommendedName>
</protein>
<sequence>MNKRFWPAALLAAALFVGTGCGSTITGNPKPGLSPVDLSSLKTGANATEPSAFELRFVSPAALNVRFIEARRMLNHLIHPFDVDEDLSAVGYVRLMADPASMIVDGALPKFYRPVAEENKLVAGAYVSRTNGNLRNSKKLIVSILRFQTEQDSKKAADDFYRITQEQGARHSIQVEGYPDAHASSPDDLTANAFLAQGPYVIVTSIGVPQPNSTELAERIKKTFDLQRAKLSQLQPIPVDDLLDLPIDPGGIMRRAAPKAKDYSDPFMLLHEEDFGAFEPSGILHFERNPLEVRRAFEEGGVDLIGRRASTVYRARDVEAAFRLQTALAKPEKGDIVLDPPPGLNDAQCLQIGTRDLNRSFTSFCAVVYDRYVAVVISSIPDLGRVDRRLQERTAAQYSILVKSEQR</sequence>
<proteinExistence type="predicted"/>
<feature type="chain" id="PRO_5045262815" description="DUF1795 domain-containing protein" evidence="1">
    <location>
        <begin position="23"/>
        <end position="407"/>
    </location>
</feature>
<comment type="caution">
    <text evidence="4">The sequence shown here is derived from an EMBL/GenBank/DDBJ whole genome shotgun (WGS) entry which is preliminary data.</text>
</comment>
<accession>A0ABW7X464</accession>
<organism evidence="4 5">
    <name type="scientific">Nocardia xishanensis</name>
    <dbReference type="NCBI Taxonomy" id="238964"/>
    <lineage>
        <taxon>Bacteria</taxon>
        <taxon>Bacillati</taxon>
        <taxon>Actinomycetota</taxon>
        <taxon>Actinomycetes</taxon>
        <taxon>Mycobacteriales</taxon>
        <taxon>Nocardiaceae</taxon>
        <taxon>Nocardia</taxon>
    </lineage>
</organism>
<dbReference type="Pfam" id="PF24092">
    <property type="entry name" value="DUF7373_C"/>
    <property type="match status" value="1"/>
</dbReference>